<accession>A0A917RNV5</accession>
<dbReference type="PRINTS" id="PR01438">
    <property type="entry name" value="UNVRSLSTRESS"/>
</dbReference>
<dbReference type="Gene3D" id="3.40.50.620">
    <property type="entry name" value="HUPs"/>
    <property type="match status" value="1"/>
</dbReference>
<evidence type="ECO:0000313" key="3">
    <source>
        <dbReference type="EMBL" id="GGL16584.1"/>
    </source>
</evidence>
<dbReference type="Pfam" id="PF00582">
    <property type="entry name" value="Usp"/>
    <property type="match status" value="1"/>
</dbReference>
<dbReference type="EMBL" id="BMPQ01000056">
    <property type="protein sequence ID" value="GGL16584.1"/>
    <property type="molecule type" value="Genomic_DNA"/>
</dbReference>
<keyword evidence="4" id="KW-1185">Reference proteome</keyword>
<comment type="similarity">
    <text evidence="1">Belongs to the universal stress protein A family.</text>
</comment>
<evidence type="ECO:0000313" key="4">
    <source>
        <dbReference type="Proteomes" id="UP000637788"/>
    </source>
</evidence>
<dbReference type="InterPro" id="IPR006016">
    <property type="entry name" value="UspA"/>
</dbReference>
<name>A0A917RNV5_9ACTN</name>
<dbReference type="SUPFAM" id="SSF52402">
    <property type="entry name" value="Adenine nucleotide alpha hydrolases-like"/>
    <property type="match status" value="1"/>
</dbReference>
<dbReference type="AlphaFoldDB" id="A0A917RNV5"/>
<proteinExistence type="inferred from homology"/>
<sequence>MVRGDREVARTALGYDRVLLGLESDADTEAAGFAFEEAARRRARLQVLHAWTYRQLAPAGLTSVPTERMQADLTHRSQSEEAVPAYAVARLREKHPGVEVDIDSVRGGPARTLVEATVTADLVVVAAHRRTGRLGLQLGPVTHALLHHAHCPVVLVPVTSSVGSGD</sequence>
<dbReference type="PANTHER" id="PTHR46268">
    <property type="entry name" value="STRESS RESPONSE PROTEIN NHAX"/>
    <property type="match status" value="1"/>
</dbReference>
<feature type="domain" description="UspA" evidence="2">
    <location>
        <begin position="15"/>
        <end position="157"/>
    </location>
</feature>
<dbReference type="RefSeq" id="WP_189327654.1">
    <property type="nucleotide sequence ID" value="NZ_BMPQ01000056.1"/>
</dbReference>
<dbReference type="InterPro" id="IPR014729">
    <property type="entry name" value="Rossmann-like_a/b/a_fold"/>
</dbReference>
<gene>
    <name evidence="3" type="ORF">GCM10010094_91770</name>
</gene>
<reference evidence="3" key="1">
    <citation type="journal article" date="2014" name="Int. J. Syst. Evol. Microbiol.">
        <title>Complete genome sequence of Corynebacterium casei LMG S-19264T (=DSM 44701T), isolated from a smear-ripened cheese.</title>
        <authorList>
            <consortium name="US DOE Joint Genome Institute (JGI-PGF)"/>
            <person name="Walter F."/>
            <person name="Albersmeier A."/>
            <person name="Kalinowski J."/>
            <person name="Ruckert C."/>
        </authorList>
    </citation>
    <scope>NUCLEOTIDE SEQUENCE</scope>
    <source>
        <strain evidence="3">JCM 3035</strain>
    </source>
</reference>
<reference evidence="3" key="2">
    <citation type="submission" date="2020-09" db="EMBL/GenBank/DDBJ databases">
        <authorList>
            <person name="Sun Q."/>
            <person name="Ohkuma M."/>
        </authorList>
    </citation>
    <scope>NUCLEOTIDE SEQUENCE</scope>
    <source>
        <strain evidence="3">JCM 3035</strain>
    </source>
</reference>
<organism evidence="3 4">
    <name type="scientific">Streptomyces flaveus</name>
    <dbReference type="NCBI Taxonomy" id="66370"/>
    <lineage>
        <taxon>Bacteria</taxon>
        <taxon>Bacillati</taxon>
        <taxon>Actinomycetota</taxon>
        <taxon>Actinomycetes</taxon>
        <taxon>Kitasatosporales</taxon>
        <taxon>Streptomycetaceae</taxon>
        <taxon>Streptomyces</taxon>
        <taxon>Streptomyces aurantiacus group</taxon>
    </lineage>
</organism>
<protein>
    <recommendedName>
        <fullName evidence="2">UspA domain-containing protein</fullName>
    </recommendedName>
</protein>
<dbReference type="PANTHER" id="PTHR46268:SF6">
    <property type="entry name" value="UNIVERSAL STRESS PROTEIN UP12"/>
    <property type="match status" value="1"/>
</dbReference>
<dbReference type="InterPro" id="IPR006015">
    <property type="entry name" value="Universal_stress_UspA"/>
</dbReference>
<dbReference type="Proteomes" id="UP000637788">
    <property type="component" value="Unassembled WGS sequence"/>
</dbReference>
<evidence type="ECO:0000259" key="2">
    <source>
        <dbReference type="Pfam" id="PF00582"/>
    </source>
</evidence>
<evidence type="ECO:0000256" key="1">
    <source>
        <dbReference type="ARBA" id="ARBA00008791"/>
    </source>
</evidence>
<comment type="caution">
    <text evidence="3">The sequence shown here is derived from an EMBL/GenBank/DDBJ whole genome shotgun (WGS) entry which is preliminary data.</text>
</comment>